<protein>
    <submittedName>
        <fullName evidence="1">Uncharacterized protein</fullName>
    </submittedName>
</protein>
<reference evidence="1" key="1">
    <citation type="submission" date="2019-12" db="EMBL/GenBank/DDBJ databases">
        <title>Genome sequencing and annotation of Brassica cretica.</title>
        <authorList>
            <person name="Studholme D.J."/>
            <person name="Sarris P."/>
        </authorList>
    </citation>
    <scope>NUCLEOTIDE SEQUENCE</scope>
    <source>
        <strain evidence="1">PFS-109/04</strain>
        <tissue evidence="1">Leaf</tissue>
    </source>
</reference>
<name>A0A8S9QAJ7_BRACR</name>
<proteinExistence type="predicted"/>
<accession>A0A8S9QAJ7</accession>
<dbReference type="EMBL" id="QGKX02001290">
    <property type="protein sequence ID" value="KAF3539167.1"/>
    <property type="molecule type" value="Genomic_DNA"/>
</dbReference>
<sequence length="365" mass="42481">MALLKNFNGGFKRRFNRIDTFWRNVSGDDLRPWINRMENRFAAEAFKDDQKMVLAYTVIRGEAESWYNNRELSALKNIHMQRNKMGLAPKSWMFKFKGHLEKKRRLDVQYAYHDVKEIVLTRTEINMLVPSFACVDDRHVFHVAELTQTSMGNTIMPFARQLFTLMALRIQRKMKYPKSWKFKFKKSSWRRVWIAMQYVGTGEEGCYGTVLYAYWMVVQDSVIPRTLQKSRTKEDGAVIPHVYYFENKSIKVFRSPSNPKEKNFSVCSDTAPAIWAEEENQCSGFCSGLLWPGGSFARWWARRLLCDSGEMLKPVPEPLKVSGQARAYVFPVCDHSKDDLWLMSLKSLSVVRVFVEKTIVVVAGA</sequence>
<comment type="caution">
    <text evidence="1">The sequence shown here is derived from an EMBL/GenBank/DDBJ whole genome shotgun (WGS) entry which is preliminary data.</text>
</comment>
<evidence type="ECO:0000313" key="2">
    <source>
        <dbReference type="Proteomes" id="UP000712600"/>
    </source>
</evidence>
<organism evidence="1 2">
    <name type="scientific">Brassica cretica</name>
    <name type="common">Mustard</name>
    <dbReference type="NCBI Taxonomy" id="69181"/>
    <lineage>
        <taxon>Eukaryota</taxon>
        <taxon>Viridiplantae</taxon>
        <taxon>Streptophyta</taxon>
        <taxon>Embryophyta</taxon>
        <taxon>Tracheophyta</taxon>
        <taxon>Spermatophyta</taxon>
        <taxon>Magnoliopsida</taxon>
        <taxon>eudicotyledons</taxon>
        <taxon>Gunneridae</taxon>
        <taxon>Pentapetalae</taxon>
        <taxon>rosids</taxon>
        <taxon>malvids</taxon>
        <taxon>Brassicales</taxon>
        <taxon>Brassicaceae</taxon>
        <taxon>Brassiceae</taxon>
        <taxon>Brassica</taxon>
    </lineage>
</organism>
<evidence type="ECO:0000313" key="1">
    <source>
        <dbReference type="EMBL" id="KAF3539167.1"/>
    </source>
</evidence>
<dbReference type="Proteomes" id="UP000712600">
    <property type="component" value="Unassembled WGS sequence"/>
</dbReference>
<gene>
    <name evidence="1" type="ORF">F2Q69_00021539</name>
</gene>
<dbReference type="AlphaFoldDB" id="A0A8S9QAJ7"/>